<keyword evidence="7" id="KW-0325">Glycoprotein</keyword>
<evidence type="ECO:0000256" key="1">
    <source>
        <dbReference type="ARBA" id="ARBA00004651"/>
    </source>
</evidence>
<keyword evidence="10" id="KW-1185">Reference proteome</keyword>
<evidence type="ECO:0000256" key="3">
    <source>
        <dbReference type="ARBA" id="ARBA00022692"/>
    </source>
</evidence>
<keyword evidence="3 8" id="KW-0812">Transmembrane</keyword>
<evidence type="ECO:0000256" key="8">
    <source>
        <dbReference type="SAM" id="Phobius"/>
    </source>
</evidence>
<evidence type="ECO:0000256" key="7">
    <source>
        <dbReference type="ARBA" id="ARBA00023180"/>
    </source>
</evidence>
<dbReference type="CTD" id="246442"/>
<dbReference type="InterPro" id="IPR052192">
    <property type="entry name" value="Insect_Ionotropic_Sensory_Rcpt"/>
</dbReference>
<keyword evidence="9" id="KW-0732">Signal</keyword>
<reference evidence="11" key="1">
    <citation type="submission" date="2025-08" db="UniProtKB">
        <authorList>
            <consortium name="RefSeq"/>
        </authorList>
    </citation>
    <scope>IDENTIFICATION</scope>
    <source>
        <strain evidence="11">11010-0011.00</strain>
        <tissue evidence="11">Whole body</tissue>
    </source>
</reference>
<evidence type="ECO:0000256" key="4">
    <source>
        <dbReference type="ARBA" id="ARBA00022989"/>
    </source>
</evidence>
<proteinExistence type="predicted"/>
<dbReference type="PANTHER" id="PTHR42643">
    <property type="entry name" value="IONOTROPIC RECEPTOR 20A-RELATED"/>
    <property type="match status" value="1"/>
</dbReference>
<feature type="signal peptide" evidence="9">
    <location>
        <begin position="1"/>
        <end position="23"/>
    </location>
</feature>
<keyword evidence="2" id="KW-1003">Cell membrane</keyword>
<comment type="subcellular location">
    <subcellularLocation>
        <location evidence="1">Cell membrane</location>
        <topology evidence="1">Multi-pass membrane protein</topology>
    </subcellularLocation>
</comment>
<evidence type="ECO:0000256" key="2">
    <source>
        <dbReference type="ARBA" id="ARBA00022475"/>
    </source>
</evidence>
<dbReference type="GO" id="GO:0005886">
    <property type="term" value="C:plasma membrane"/>
    <property type="evidence" value="ECO:0007669"/>
    <property type="project" value="UniProtKB-SubCell"/>
</dbReference>
<dbReference type="PANTHER" id="PTHR42643:SF41">
    <property type="entry name" value="IONOTROPIC RECEPTOR 20A-RELATED"/>
    <property type="match status" value="1"/>
</dbReference>
<accession>A0A6J2TS49</accession>
<protein>
    <submittedName>
        <fullName evidence="11">Uncharacterized protein LOC115627376</fullName>
    </submittedName>
</protein>
<dbReference type="OrthoDB" id="8010639at2759"/>
<feature type="transmembrane region" description="Helical" evidence="8">
    <location>
        <begin position="315"/>
        <end position="337"/>
    </location>
</feature>
<dbReference type="Proteomes" id="UP000504634">
    <property type="component" value="Unplaced"/>
</dbReference>
<name>A0A6J2TS49_DROLE</name>
<evidence type="ECO:0000256" key="5">
    <source>
        <dbReference type="ARBA" id="ARBA00023136"/>
    </source>
</evidence>
<keyword evidence="6" id="KW-0675">Receptor</keyword>
<sequence length="597" mass="68640">MMNAKGLQLLLPLLTTSWPRLGSHNISFVESVMERATKEERCANAPIFVGRHVNCDDLSQLLMWLHTVMGTATYFFDGTPQMAAAHGLRNHIQNDALNVLFCRSSEEPIWEQLDKRLRKLRKSRLIVSLPRQRSSSQIALRVLFQKLWSLQLIRVVVLHNDHIYGYTPYPTLRFFELTNASAPLFPPNERNFHGYVVSTPAENDLPRVFFVTDAHTGRRNIRGYGYRIFVEFLRRHNATLHVSNAGVHYGVTTSVNMSNINQLIGANKLEISMHPYTGIDEQLGMLSYPLLKALNCLIVPVRNEIPRYMYLLRPFSWHCWLLIIGGIFYIALALYWLSPAMRGSCGERAMFSILESLRHLLFLSPSAPISAPNIRYFLLALQLSMFGFLVTNWYSNQLSSFLTAILVGEQVDTFEQLIAQRQRILSKHYEVTMLIQQVPTALQPEVERLVDGVNASEQVTALLSFNRTYAYPFTVERWQFFELQQQYANKPVYRYSSICFGAPVIGYPMRKDSHFESPLKHFIMGIQSTGLFQYWLVSDFNDALKAGYVSLIDNQLTFKSLDLDTLRLAWLVLVCGWVLAAAAFLSERWSWRPTHSF</sequence>
<dbReference type="GeneID" id="115627376"/>
<keyword evidence="4 8" id="KW-1133">Transmembrane helix</keyword>
<dbReference type="RefSeq" id="XP_030378889.1">
    <property type="nucleotide sequence ID" value="XM_030523029.1"/>
</dbReference>
<evidence type="ECO:0000313" key="11">
    <source>
        <dbReference type="RefSeq" id="XP_030378889.1"/>
    </source>
</evidence>
<evidence type="ECO:0000313" key="10">
    <source>
        <dbReference type="Proteomes" id="UP000504634"/>
    </source>
</evidence>
<gene>
    <name evidence="11" type="primary">LOC115627376</name>
</gene>
<feature type="chain" id="PRO_5026996246" evidence="9">
    <location>
        <begin position="24"/>
        <end position="597"/>
    </location>
</feature>
<evidence type="ECO:0000256" key="6">
    <source>
        <dbReference type="ARBA" id="ARBA00023170"/>
    </source>
</evidence>
<keyword evidence="5 8" id="KW-0472">Membrane</keyword>
<organism evidence="10 11">
    <name type="scientific">Drosophila lebanonensis</name>
    <name type="common">Fruit fly</name>
    <name type="synonym">Scaptodrosophila lebanonensis</name>
    <dbReference type="NCBI Taxonomy" id="7225"/>
    <lineage>
        <taxon>Eukaryota</taxon>
        <taxon>Metazoa</taxon>
        <taxon>Ecdysozoa</taxon>
        <taxon>Arthropoda</taxon>
        <taxon>Hexapoda</taxon>
        <taxon>Insecta</taxon>
        <taxon>Pterygota</taxon>
        <taxon>Neoptera</taxon>
        <taxon>Endopterygota</taxon>
        <taxon>Diptera</taxon>
        <taxon>Brachycera</taxon>
        <taxon>Muscomorpha</taxon>
        <taxon>Ephydroidea</taxon>
        <taxon>Drosophilidae</taxon>
        <taxon>Scaptodrosophila</taxon>
    </lineage>
</organism>
<feature type="transmembrane region" description="Helical" evidence="8">
    <location>
        <begin position="568"/>
        <end position="586"/>
    </location>
</feature>
<evidence type="ECO:0000256" key="9">
    <source>
        <dbReference type="SAM" id="SignalP"/>
    </source>
</evidence>
<dbReference type="AlphaFoldDB" id="A0A6J2TS49"/>